<evidence type="ECO:0000313" key="2">
    <source>
        <dbReference type="Proteomes" id="UP001321473"/>
    </source>
</evidence>
<proteinExistence type="predicted"/>
<keyword evidence="2" id="KW-1185">Reference proteome</keyword>
<dbReference type="EMBL" id="JARKHS020001926">
    <property type="protein sequence ID" value="KAK8787339.1"/>
    <property type="molecule type" value="Genomic_DNA"/>
</dbReference>
<sequence length="296" mass="33930">MSTWERKFPPSRKRPDSLSLKEIRDIFGSLEASQLKDIFLEILIDIDKVKEFRTTSKAAFLMDIRLLMDDQPLSLCYVLLVVALEAMSYIQKGSTLNSPTMRSKEVCNDHVFQSGQLWRVTYVAALASPARDQQLHKIFEETRRRFVEYAPFLRLMAVRNDTEHFQTVIGNFTLMLPGDLVFQEPVVPQMSMQGFARNLFLALSFEFDAKKEKVRRGVPWIRDDSANRASNRLYFLSKTTLYVSSLGYGWLSSGTLDPLLADAAVIASRMAALMWSNMLQSTGWSRETKAALKEFR</sequence>
<organism evidence="1 2">
    <name type="scientific">Amblyomma americanum</name>
    <name type="common">Lone star tick</name>
    <dbReference type="NCBI Taxonomy" id="6943"/>
    <lineage>
        <taxon>Eukaryota</taxon>
        <taxon>Metazoa</taxon>
        <taxon>Ecdysozoa</taxon>
        <taxon>Arthropoda</taxon>
        <taxon>Chelicerata</taxon>
        <taxon>Arachnida</taxon>
        <taxon>Acari</taxon>
        <taxon>Parasitiformes</taxon>
        <taxon>Ixodida</taxon>
        <taxon>Ixodoidea</taxon>
        <taxon>Ixodidae</taxon>
        <taxon>Amblyomminae</taxon>
        <taxon>Amblyomma</taxon>
    </lineage>
</organism>
<dbReference type="AlphaFoldDB" id="A0AAQ4FJC4"/>
<dbReference type="Proteomes" id="UP001321473">
    <property type="component" value="Unassembled WGS sequence"/>
</dbReference>
<reference evidence="1 2" key="1">
    <citation type="journal article" date="2023" name="Arcadia Sci">
        <title>De novo assembly of a long-read Amblyomma americanum tick genome.</title>
        <authorList>
            <person name="Chou S."/>
            <person name="Poskanzer K.E."/>
            <person name="Rollins M."/>
            <person name="Thuy-Boun P.S."/>
        </authorList>
    </citation>
    <scope>NUCLEOTIDE SEQUENCE [LARGE SCALE GENOMIC DNA]</scope>
    <source>
        <strain evidence="1">F_SG_1</strain>
        <tissue evidence="1">Salivary glands</tissue>
    </source>
</reference>
<gene>
    <name evidence="1" type="ORF">V5799_022889</name>
</gene>
<evidence type="ECO:0000313" key="1">
    <source>
        <dbReference type="EMBL" id="KAK8787339.1"/>
    </source>
</evidence>
<accession>A0AAQ4FJC4</accession>
<protein>
    <submittedName>
        <fullName evidence="1">Uncharacterized protein</fullName>
    </submittedName>
</protein>
<name>A0AAQ4FJC4_AMBAM</name>
<comment type="caution">
    <text evidence="1">The sequence shown here is derived from an EMBL/GenBank/DDBJ whole genome shotgun (WGS) entry which is preliminary data.</text>
</comment>